<keyword evidence="3" id="KW-1003">Cell membrane</keyword>
<evidence type="ECO:0000256" key="1">
    <source>
        <dbReference type="ARBA" id="ARBA00004651"/>
    </source>
</evidence>
<feature type="transmembrane region" description="Helical" evidence="7">
    <location>
        <begin position="357"/>
        <end position="377"/>
    </location>
</feature>
<evidence type="ECO:0000313" key="9">
    <source>
        <dbReference type="Proteomes" id="UP000672934"/>
    </source>
</evidence>
<keyword evidence="2" id="KW-0813">Transport</keyword>
<feature type="transmembrane region" description="Helical" evidence="7">
    <location>
        <begin position="383"/>
        <end position="400"/>
    </location>
</feature>
<dbReference type="EMBL" id="CAJPUY010000004">
    <property type="protein sequence ID" value="CAG2134175.1"/>
    <property type="molecule type" value="Genomic_DNA"/>
</dbReference>
<dbReference type="AlphaFoldDB" id="A0A916IRC7"/>
<reference evidence="8" key="1">
    <citation type="submission" date="2021-03" db="EMBL/GenBank/DDBJ databases">
        <authorList>
            <person name="Peeters C."/>
        </authorList>
    </citation>
    <scope>NUCLEOTIDE SEQUENCE</scope>
    <source>
        <strain evidence="8">LMG 31506</strain>
    </source>
</reference>
<feature type="transmembrane region" description="Helical" evidence="7">
    <location>
        <begin position="108"/>
        <end position="126"/>
    </location>
</feature>
<keyword evidence="5 7" id="KW-1133">Transmembrane helix</keyword>
<dbReference type="Pfam" id="PF04632">
    <property type="entry name" value="FUSC"/>
    <property type="match status" value="1"/>
</dbReference>
<evidence type="ECO:0000256" key="3">
    <source>
        <dbReference type="ARBA" id="ARBA00022475"/>
    </source>
</evidence>
<feature type="transmembrane region" description="Helical" evidence="7">
    <location>
        <begin position="138"/>
        <end position="160"/>
    </location>
</feature>
<keyword evidence="9" id="KW-1185">Reference proteome</keyword>
<comment type="caution">
    <text evidence="8">The sequence shown here is derived from an EMBL/GenBank/DDBJ whole genome shotgun (WGS) entry which is preliminary data.</text>
</comment>
<feature type="transmembrane region" description="Helical" evidence="7">
    <location>
        <begin position="83"/>
        <end position="101"/>
    </location>
</feature>
<evidence type="ECO:0000256" key="4">
    <source>
        <dbReference type="ARBA" id="ARBA00022692"/>
    </source>
</evidence>
<keyword evidence="4 7" id="KW-0812">Transmembrane</keyword>
<dbReference type="Proteomes" id="UP000672934">
    <property type="component" value="Unassembled WGS sequence"/>
</dbReference>
<feature type="transmembrane region" description="Helical" evidence="7">
    <location>
        <begin position="410"/>
        <end position="429"/>
    </location>
</feature>
<feature type="transmembrane region" description="Helical" evidence="7">
    <location>
        <begin position="12"/>
        <end position="30"/>
    </location>
</feature>
<dbReference type="GO" id="GO:0022857">
    <property type="term" value="F:transmembrane transporter activity"/>
    <property type="evidence" value="ECO:0007669"/>
    <property type="project" value="InterPro"/>
</dbReference>
<dbReference type="PANTHER" id="PTHR30509:SF9">
    <property type="entry name" value="MULTIDRUG RESISTANCE PROTEIN MDTO"/>
    <property type="match status" value="1"/>
</dbReference>
<evidence type="ECO:0000313" key="8">
    <source>
        <dbReference type="EMBL" id="CAG2134175.1"/>
    </source>
</evidence>
<proteinExistence type="predicted"/>
<feature type="transmembrane region" description="Helical" evidence="7">
    <location>
        <begin position="491"/>
        <end position="511"/>
    </location>
</feature>
<dbReference type="RefSeq" id="WP_211946326.1">
    <property type="nucleotide sequence ID" value="NZ_CAJPUY010000004.1"/>
</dbReference>
<dbReference type="InterPro" id="IPR006726">
    <property type="entry name" value="PHBA_efflux_AaeB/fusaric-R"/>
</dbReference>
<sequence>MAMRPNARQWLFSLKAFLAAMLALYIALALGLPRPYWAMATVYFVSHPLTGATRSKAAYRVAGTVLGAAAAVATVPLLVNMPIVLMAAISLWIVALVYLSTLQRSPRAYVFLLAAYTLPIVALPAVDQPAQIFDVAVARIEEIVIGIVCAGLVGSVILPAKVAPALRARAASWLGDAAAWADDILCANPREDAGRHRLAADILALDQLIAQLSYDTESAASLRHARALRTRMTALMPLLSALSAVLQALRMHPAGVPDSLAQLLAGLSQWLRTGMAGPAPRADRAAPADAAADAWHGCLLTAANSQLARLAALCSDCAALQHGIGDRPDRPLPKLSAMPTADAAPGRGAHHHDHGMLLFGAVSTGLAVFCAGLLWIFSGWTDGAGAVAVASIACCFFATIDEPRPVARSFLRWSAVCLVVASFYLFLVVPHAQSFETLAGMLAVPYLGIGMLIARPGFNLIAMLLSVNTASFANIQSVYDANFLGTFNGSLANAAAMLFAPLWALATRPFGASVAAHRLIRASWHDLAGAAAWPGADHDAKLGARMLDRLGQLVPRLGASRAGPDGFSELHVGFCALALRRALPSMPAAARRPVRRVLALVARHYRARLRHGDAIATTAALPGSIDAAIAQVGALPGNRDDAIAALVVLRVTLHQPDTPGMTDSGAGIEH</sequence>
<dbReference type="GO" id="GO:0005886">
    <property type="term" value="C:plasma membrane"/>
    <property type="evidence" value="ECO:0007669"/>
    <property type="project" value="UniProtKB-SubCell"/>
</dbReference>
<evidence type="ECO:0000256" key="2">
    <source>
        <dbReference type="ARBA" id="ARBA00022448"/>
    </source>
</evidence>
<keyword evidence="6 7" id="KW-0472">Membrane</keyword>
<organism evidence="8 9">
    <name type="scientific">Cupriavidus yeoncheonensis</name>
    <dbReference type="NCBI Taxonomy" id="1462994"/>
    <lineage>
        <taxon>Bacteria</taxon>
        <taxon>Pseudomonadati</taxon>
        <taxon>Pseudomonadota</taxon>
        <taxon>Betaproteobacteria</taxon>
        <taxon>Burkholderiales</taxon>
        <taxon>Burkholderiaceae</taxon>
        <taxon>Cupriavidus</taxon>
    </lineage>
</organism>
<accession>A0A916IRC7</accession>
<name>A0A916IRC7_9BURK</name>
<evidence type="ECO:0000256" key="6">
    <source>
        <dbReference type="ARBA" id="ARBA00023136"/>
    </source>
</evidence>
<evidence type="ECO:0000256" key="5">
    <source>
        <dbReference type="ARBA" id="ARBA00022989"/>
    </source>
</evidence>
<dbReference type="PANTHER" id="PTHR30509">
    <property type="entry name" value="P-HYDROXYBENZOIC ACID EFFLUX PUMP SUBUNIT-RELATED"/>
    <property type="match status" value="1"/>
</dbReference>
<evidence type="ECO:0000256" key="7">
    <source>
        <dbReference type="SAM" id="Phobius"/>
    </source>
</evidence>
<comment type="subcellular location">
    <subcellularLocation>
        <location evidence="1">Cell membrane</location>
        <topology evidence="1">Multi-pass membrane protein</topology>
    </subcellularLocation>
</comment>
<feature type="transmembrane region" description="Helical" evidence="7">
    <location>
        <begin position="59"/>
        <end position="77"/>
    </location>
</feature>
<protein>
    <submittedName>
        <fullName evidence="8">p-hydroxybenzoic acid efflux pump subunit AaeB</fullName>
    </submittedName>
</protein>
<gene>
    <name evidence="8" type="primary">aaeB_2</name>
    <name evidence="8" type="ORF">LMG31506_01324</name>
</gene>